<keyword evidence="3" id="KW-1185">Reference proteome</keyword>
<evidence type="ECO:0000313" key="3">
    <source>
        <dbReference type="Proteomes" id="UP000053259"/>
    </source>
</evidence>
<evidence type="ECO:0000259" key="1">
    <source>
        <dbReference type="Pfam" id="PF03992"/>
    </source>
</evidence>
<dbReference type="InterPro" id="IPR011008">
    <property type="entry name" value="Dimeric_a/b-barrel"/>
</dbReference>
<organism evidence="2 3">
    <name type="scientific">Verruconis gallopava</name>
    <dbReference type="NCBI Taxonomy" id="253628"/>
    <lineage>
        <taxon>Eukaryota</taxon>
        <taxon>Fungi</taxon>
        <taxon>Dikarya</taxon>
        <taxon>Ascomycota</taxon>
        <taxon>Pezizomycotina</taxon>
        <taxon>Dothideomycetes</taxon>
        <taxon>Pleosporomycetidae</taxon>
        <taxon>Venturiales</taxon>
        <taxon>Sympoventuriaceae</taxon>
        <taxon>Verruconis</taxon>
    </lineage>
</organism>
<feature type="domain" description="ABM" evidence="1">
    <location>
        <begin position="165"/>
        <end position="207"/>
    </location>
</feature>
<dbReference type="GeneID" id="27315854"/>
<dbReference type="RefSeq" id="XP_016210391.1">
    <property type="nucleotide sequence ID" value="XM_016361709.1"/>
</dbReference>
<reference evidence="2 3" key="1">
    <citation type="submission" date="2015-01" db="EMBL/GenBank/DDBJ databases">
        <title>The Genome Sequence of Ochroconis gallopava CBS43764.</title>
        <authorList>
            <consortium name="The Broad Institute Genomics Platform"/>
            <person name="Cuomo C."/>
            <person name="de Hoog S."/>
            <person name="Gorbushina A."/>
            <person name="Stielow B."/>
            <person name="Teixiera M."/>
            <person name="Abouelleil A."/>
            <person name="Chapman S.B."/>
            <person name="Priest M."/>
            <person name="Young S.K."/>
            <person name="Wortman J."/>
            <person name="Nusbaum C."/>
            <person name="Birren B."/>
        </authorList>
    </citation>
    <scope>NUCLEOTIDE SEQUENCE [LARGE SCALE GENOMIC DNA]</scope>
    <source>
        <strain evidence="2 3">CBS 43764</strain>
    </source>
</reference>
<dbReference type="InterPro" id="IPR007138">
    <property type="entry name" value="ABM_dom"/>
</dbReference>
<proteinExistence type="predicted"/>
<dbReference type="Pfam" id="PF03992">
    <property type="entry name" value="ABM"/>
    <property type="match status" value="1"/>
</dbReference>
<dbReference type="OrthoDB" id="4520428at2759"/>
<dbReference type="VEuPathDB" id="FungiDB:PV09_07881"/>
<accession>A0A0D1YI78</accession>
<dbReference type="Gene3D" id="3.30.70.100">
    <property type="match status" value="1"/>
</dbReference>
<dbReference type="AlphaFoldDB" id="A0A0D1YI78"/>
<sequence>MGLLSIGRFPANTEQVREEVIKVFHSVVESSLPLDSLPSKYFFCVRRDAIDDYSTYLIEEYVNKLPHTHYANVTYNARYDGITSPSYQPINKISQRMLQQLRDSGSVVNTFEHLVLGISKGFLRKDMKNYTDPYIVFASLEYDTTASAEQALHGFHSVSAFSEGEEPGTISYNVVQDLQDPHVIRTLEFYTDEDYLWNVHAISNAVQENKKRQGNSRLRTDFVFFRLIGRYVWSNPS</sequence>
<dbReference type="HOGENOM" id="CLU_1171389_0_0_1"/>
<gene>
    <name evidence="2" type="ORF">PV09_07881</name>
</gene>
<evidence type="ECO:0000313" key="2">
    <source>
        <dbReference type="EMBL" id="KIW00522.1"/>
    </source>
</evidence>
<dbReference type="SUPFAM" id="SSF54909">
    <property type="entry name" value="Dimeric alpha+beta barrel"/>
    <property type="match status" value="1"/>
</dbReference>
<dbReference type="Proteomes" id="UP000053259">
    <property type="component" value="Unassembled WGS sequence"/>
</dbReference>
<dbReference type="InParanoid" id="A0A0D1YI78"/>
<protein>
    <recommendedName>
        <fullName evidence="1">ABM domain-containing protein</fullName>
    </recommendedName>
</protein>
<name>A0A0D1YI78_9PEZI</name>
<dbReference type="EMBL" id="KN847562">
    <property type="protein sequence ID" value="KIW00522.1"/>
    <property type="molecule type" value="Genomic_DNA"/>
</dbReference>